<dbReference type="EMBL" id="HACG01028077">
    <property type="protein sequence ID" value="CEK74942.1"/>
    <property type="molecule type" value="Transcribed_RNA"/>
</dbReference>
<name>A0A0B7A2Y3_9EUPU</name>
<feature type="non-terminal residue" evidence="2">
    <location>
        <position position="1"/>
    </location>
</feature>
<reference evidence="2" key="1">
    <citation type="submission" date="2014-12" db="EMBL/GenBank/DDBJ databases">
        <title>Insight into the proteome of Arion vulgaris.</title>
        <authorList>
            <person name="Aradska J."/>
            <person name="Bulat T."/>
            <person name="Smidak R."/>
            <person name="Sarate P."/>
            <person name="Gangsoo J."/>
            <person name="Sialana F."/>
            <person name="Bilban M."/>
            <person name="Lubec G."/>
        </authorList>
    </citation>
    <scope>NUCLEOTIDE SEQUENCE</scope>
    <source>
        <tissue evidence="2">Skin</tissue>
    </source>
</reference>
<organism evidence="2">
    <name type="scientific">Arion vulgaris</name>
    <dbReference type="NCBI Taxonomy" id="1028688"/>
    <lineage>
        <taxon>Eukaryota</taxon>
        <taxon>Metazoa</taxon>
        <taxon>Spiralia</taxon>
        <taxon>Lophotrochozoa</taxon>
        <taxon>Mollusca</taxon>
        <taxon>Gastropoda</taxon>
        <taxon>Heterobranchia</taxon>
        <taxon>Euthyneura</taxon>
        <taxon>Panpulmonata</taxon>
        <taxon>Eupulmonata</taxon>
        <taxon>Stylommatophora</taxon>
        <taxon>Helicina</taxon>
        <taxon>Arionoidea</taxon>
        <taxon>Arionidae</taxon>
        <taxon>Arion</taxon>
    </lineage>
</organism>
<accession>A0A0B7A2Y3</accession>
<protein>
    <submittedName>
        <fullName evidence="2">Uncharacterized protein</fullName>
    </submittedName>
</protein>
<evidence type="ECO:0000313" key="2">
    <source>
        <dbReference type="EMBL" id="CEK74942.1"/>
    </source>
</evidence>
<feature type="non-terminal residue" evidence="2">
    <location>
        <position position="95"/>
    </location>
</feature>
<feature type="region of interest" description="Disordered" evidence="1">
    <location>
        <begin position="59"/>
        <end position="95"/>
    </location>
</feature>
<evidence type="ECO:0000256" key="1">
    <source>
        <dbReference type="SAM" id="MobiDB-lite"/>
    </source>
</evidence>
<feature type="compositionally biased region" description="Low complexity" evidence="1">
    <location>
        <begin position="65"/>
        <end position="74"/>
    </location>
</feature>
<gene>
    <name evidence="2" type="primary">ORF93267</name>
</gene>
<dbReference type="AlphaFoldDB" id="A0A0B7A2Y3"/>
<sequence>LLVSVDNNVISEPLSENVLENFQNDRGIDDDNKQHTEVSELDTLHEMSADGPVEMLTTSLEDKSSVLSSESSLEMDSKKDEATSLSSAEILDDSE</sequence>
<proteinExistence type="predicted"/>